<proteinExistence type="predicted"/>
<evidence type="ECO:0000313" key="1">
    <source>
        <dbReference type="EMBL" id="VDL95600.1"/>
    </source>
</evidence>
<reference evidence="3" key="1">
    <citation type="submission" date="2016-06" db="UniProtKB">
        <authorList>
            <consortium name="WormBaseParasite"/>
        </authorList>
    </citation>
    <scope>IDENTIFICATION</scope>
</reference>
<accession>A0A183SYB7</accession>
<sequence length="150" mass="17260">MCKYFVDRNGIHRLRKLSRRLHLQSENVILLLIRRFLQQASRLSEENWLADEVNPRNFGNHCIRKRDKRQNSTGPNVWRALPYVKNVSEAASRLLTPLRVGVAHRPLGRKTQCQGRKRQESCAGSGAVADKANSLEKLGDYSTRERPSIQ</sequence>
<dbReference type="Proteomes" id="UP000275846">
    <property type="component" value="Unassembled WGS sequence"/>
</dbReference>
<dbReference type="EMBL" id="UYSU01035103">
    <property type="protein sequence ID" value="VDL95600.1"/>
    <property type="molecule type" value="Genomic_DNA"/>
</dbReference>
<keyword evidence="2" id="KW-1185">Reference proteome</keyword>
<organism evidence="3">
    <name type="scientific">Schistocephalus solidus</name>
    <name type="common">Tapeworm</name>
    <dbReference type="NCBI Taxonomy" id="70667"/>
    <lineage>
        <taxon>Eukaryota</taxon>
        <taxon>Metazoa</taxon>
        <taxon>Spiralia</taxon>
        <taxon>Lophotrochozoa</taxon>
        <taxon>Platyhelminthes</taxon>
        <taxon>Cestoda</taxon>
        <taxon>Eucestoda</taxon>
        <taxon>Diphyllobothriidea</taxon>
        <taxon>Diphyllobothriidae</taxon>
        <taxon>Schistocephalus</taxon>
    </lineage>
</organism>
<reference evidence="1 2" key="2">
    <citation type="submission" date="2018-11" db="EMBL/GenBank/DDBJ databases">
        <authorList>
            <consortium name="Pathogen Informatics"/>
        </authorList>
    </citation>
    <scope>NUCLEOTIDE SEQUENCE [LARGE SCALE GENOMIC DNA]</scope>
    <source>
        <strain evidence="1 2">NST_G2</strain>
    </source>
</reference>
<dbReference type="AlphaFoldDB" id="A0A183SYB7"/>
<gene>
    <name evidence="1" type="ORF">SSLN_LOCUS9215</name>
</gene>
<evidence type="ECO:0000313" key="3">
    <source>
        <dbReference type="WBParaSite" id="SSLN_0000956401-mRNA-1"/>
    </source>
</evidence>
<dbReference type="WBParaSite" id="SSLN_0000956401-mRNA-1">
    <property type="protein sequence ID" value="SSLN_0000956401-mRNA-1"/>
    <property type="gene ID" value="SSLN_0000956401"/>
</dbReference>
<protein>
    <submittedName>
        <fullName evidence="1 3">Uncharacterized protein</fullName>
    </submittedName>
</protein>
<name>A0A183SYB7_SCHSO</name>
<dbReference type="OrthoDB" id="10496774at2759"/>
<evidence type="ECO:0000313" key="2">
    <source>
        <dbReference type="Proteomes" id="UP000275846"/>
    </source>
</evidence>